<dbReference type="InterPro" id="IPR004252">
    <property type="entry name" value="Probable_transposase_24"/>
</dbReference>
<evidence type="ECO:0000313" key="3">
    <source>
        <dbReference type="EMBL" id="TVT98399.1"/>
    </source>
</evidence>
<proteinExistence type="predicted"/>
<keyword evidence="4" id="KW-1185">Reference proteome</keyword>
<evidence type="ECO:0008006" key="5">
    <source>
        <dbReference type="Google" id="ProtNLM"/>
    </source>
</evidence>
<gene>
    <name evidence="3" type="ORF">EJB05_56300</name>
</gene>
<dbReference type="PANTHER" id="PTHR33063">
    <property type="entry name" value="OS02G0583500 PROTEIN"/>
    <property type="match status" value="1"/>
</dbReference>
<feature type="compositionally biased region" description="Polar residues" evidence="2">
    <location>
        <begin position="21"/>
        <end position="38"/>
    </location>
</feature>
<accession>A0A5J9SH47</accession>
<dbReference type="OrthoDB" id="676843at2759"/>
<dbReference type="AlphaFoldDB" id="A0A5J9SH47"/>
<keyword evidence="1" id="KW-0175">Coiled coil</keyword>
<reference evidence="3 4" key="1">
    <citation type="journal article" date="2019" name="Sci. Rep.">
        <title>A high-quality genome of Eragrostis curvula grass provides insights into Poaceae evolution and supports new strategies to enhance forage quality.</title>
        <authorList>
            <person name="Carballo J."/>
            <person name="Santos B.A.C.M."/>
            <person name="Zappacosta D."/>
            <person name="Garbus I."/>
            <person name="Selva J.P."/>
            <person name="Gallo C.A."/>
            <person name="Diaz A."/>
            <person name="Albertini E."/>
            <person name="Caccamo M."/>
            <person name="Echenique V."/>
        </authorList>
    </citation>
    <scope>NUCLEOTIDE SEQUENCE [LARGE SCALE GENOMIC DNA]</scope>
    <source>
        <strain evidence="4">cv. Victoria</strain>
        <tissue evidence="3">Leaf</tissue>
    </source>
</reference>
<dbReference type="Proteomes" id="UP000324897">
    <property type="component" value="Unassembled WGS sequence"/>
</dbReference>
<evidence type="ECO:0000313" key="4">
    <source>
        <dbReference type="Proteomes" id="UP000324897"/>
    </source>
</evidence>
<protein>
    <recommendedName>
        <fullName evidence="5">Transposase Tnp1/En/Spm-like domain-containing protein</fullName>
    </recommendedName>
</protein>
<dbReference type="Pfam" id="PF03004">
    <property type="entry name" value="Transposase_24"/>
    <property type="match status" value="1"/>
</dbReference>
<feature type="region of interest" description="Disordered" evidence="2">
    <location>
        <begin position="21"/>
        <end position="152"/>
    </location>
</feature>
<dbReference type="Gramene" id="TVT98399">
    <property type="protein sequence ID" value="TVT98399"/>
    <property type="gene ID" value="EJB05_56300"/>
</dbReference>
<evidence type="ECO:0000256" key="1">
    <source>
        <dbReference type="SAM" id="Coils"/>
    </source>
</evidence>
<feature type="compositionally biased region" description="Acidic residues" evidence="2">
    <location>
        <begin position="39"/>
        <end position="57"/>
    </location>
</feature>
<dbReference type="PANTHER" id="PTHR33063:SF13">
    <property type="entry name" value="OS02G0583500 PROTEIN"/>
    <property type="match status" value="1"/>
</dbReference>
<dbReference type="EMBL" id="RWGY01000862">
    <property type="protein sequence ID" value="TVT98399.1"/>
    <property type="molecule type" value="Genomic_DNA"/>
</dbReference>
<evidence type="ECO:0000256" key="2">
    <source>
        <dbReference type="SAM" id="MobiDB-lite"/>
    </source>
</evidence>
<organism evidence="3 4">
    <name type="scientific">Eragrostis curvula</name>
    <name type="common">weeping love grass</name>
    <dbReference type="NCBI Taxonomy" id="38414"/>
    <lineage>
        <taxon>Eukaryota</taxon>
        <taxon>Viridiplantae</taxon>
        <taxon>Streptophyta</taxon>
        <taxon>Embryophyta</taxon>
        <taxon>Tracheophyta</taxon>
        <taxon>Spermatophyta</taxon>
        <taxon>Magnoliopsida</taxon>
        <taxon>Liliopsida</taxon>
        <taxon>Poales</taxon>
        <taxon>Poaceae</taxon>
        <taxon>PACMAD clade</taxon>
        <taxon>Chloridoideae</taxon>
        <taxon>Eragrostideae</taxon>
        <taxon>Eragrostidinae</taxon>
        <taxon>Eragrostis</taxon>
    </lineage>
</organism>
<feature type="non-terminal residue" evidence="3">
    <location>
        <position position="1"/>
    </location>
</feature>
<sequence>MKNNARLEQLGIPSLASMLSKQFGNSTKKNQKNTNCEGSESEYDPDQDITGEGDEEENTAKNTTRASKKHTNKRAADMPPAGMKTRQKRVLPARPTTRTTRSKKSLTVQHEEGSTGFSTGDGPHQDAQSAQQDEEGLVHAEESEAGGGVGCNRGINMGKGLQKMSRARRGKLVVVIPKGKLSPVSPLVAAKFATECNIAVRNHVPVLRHWKEYKPVHLELFMGKLRAKFEMDKNDEHVQKACTEMMKKAVRQQRYRLKQKYFDPVPLNMVSKTSPVNSMTTEQWTDLVEFWKNPIKMATCEKNKANRAEVKFHQTTGSRSYMVHCENLEEKSEDEDPNAFDLFKECHYSKKKKGYTPAVQSAIDEMEQKIAETAEVEDHVAVAEVVADVLATHSNKNKFLQNVGIKDVQPRTTVRNLQQELTEEKRANADLRLVVTSQRDNIELLQEQLHQAEQARLKDKEEMQKKQADTDAKLQLLLSNLPSA</sequence>
<name>A0A5J9SH47_9POAL</name>
<feature type="coiled-coil region" evidence="1">
    <location>
        <begin position="414"/>
        <end position="469"/>
    </location>
</feature>
<comment type="caution">
    <text evidence="3">The sequence shown here is derived from an EMBL/GenBank/DDBJ whole genome shotgun (WGS) entry which is preliminary data.</text>
</comment>